<dbReference type="EMBL" id="CP009761">
    <property type="protein sequence ID" value="AIZ36036.1"/>
    <property type="molecule type" value="Genomic_DNA"/>
</dbReference>
<sequence length="285" mass="32947">MQNKKIFLYYFLTVGMVMFPILNLLSFIPMVILYKKSNFRTYILSAGMFFVLSLFILGNFTSLIPVFISFIIIKGMDSSTDGYKVLLGSALVMTVLLVSDFMILKVNAKSYELLINNMTEFFNNFKNYKEILNIKNAEDFINKMSNIYPSSSFIISYVFCAIGYLFLSKRIYKIDRDSDNIIIPFDIKFLFFSIAVIAVMIFVNINGVKNFYEVYLICLNLLIAFVGIMTIQGFIKFNVFLSARMNKIVANIFSFISIFFAIIYVVYFICGIYSSVKRGVKWEKN</sequence>
<keyword evidence="1" id="KW-0472">Membrane</keyword>
<accession>A0A0B4S041</accession>
<feature type="transmembrane region" description="Helical" evidence="1">
    <location>
        <begin position="7"/>
        <end position="34"/>
    </location>
</feature>
<dbReference type="InterPro" id="IPR018710">
    <property type="entry name" value="DUF2232"/>
</dbReference>
<dbReference type="Proteomes" id="UP000031386">
    <property type="component" value="Chromosome"/>
</dbReference>
<dbReference type="KEGG" id="pmic:NW74_00980"/>
<evidence type="ECO:0000256" key="1">
    <source>
        <dbReference type="SAM" id="Phobius"/>
    </source>
</evidence>
<feature type="transmembrane region" description="Helical" evidence="1">
    <location>
        <begin position="187"/>
        <end position="208"/>
    </location>
</feature>
<dbReference type="Pfam" id="PF09991">
    <property type="entry name" value="DUF2232"/>
    <property type="match status" value="1"/>
</dbReference>
<organism evidence="2 3">
    <name type="scientific">Parvimonas micra</name>
    <dbReference type="NCBI Taxonomy" id="33033"/>
    <lineage>
        <taxon>Bacteria</taxon>
        <taxon>Bacillati</taxon>
        <taxon>Bacillota</taxon>
        <taxon>Tissierellia</taxon>
        <taxon>Tissierellales</taxon>
        <taxon>Peptoniphilaceae</taxon>
        <taxon>Parvimonas</taxon>
    </lineage>
</organism>
<keyword evidence="3" id="KW-1185">Reference proteome</keyword>
<gene>
    <name evidence="2" type="ORF">NW74_00980</name>
</gene>
<feature type="transmembrane region" description="Helical" evidence="1">
    <location>
        <begin position="214"/>
        <end position="237"/>
    </location>
</feature>
<evidence type="ECO:0000313" key="3">
    <source>
        <dbReference type="Proteomes" id="UP000031386"/>
    </source>
</evidence>
<reference evidence="2 3" key="1">
    <citation type="submission" date="2014-10" db="EMBL/GenBank/DDBJ databases">
        <title>Complete genome sequence of Parvimonas micra KCOM 1535 (= ChDC B708).</title>
        <authorList>
            <person name="Kook J.-K."/>
            <person name="Park S.-N."/>
            <person name="Lim Y.K."/>
            <person name="Roh H."/>
        </authorList>
    </citation>
    <scope>NUCLEOTIDE SEQUENCE [LARGE SCALE GENOMIC DNA]</scope>
    <source>
        <strain evidence="3">KCOM 1535 / ChDC B708</strain>
    </source>
</reference>
<keyword evidence="1" id="KW-1133">Transmembrane helix</keyword>
<dbReference type="STRING" id="33033.NW74_00980"/>
<keyword evidence="1" id="KW-0812">Transmembrane</keyword>
<feature type="transmembrane region" description="Helical" evidence="1">
    <location>
        <begin position="249"/>
        <end position="276"/>
    </location>
</feature>
<name>A0A0B4S041_9FIRM</name>
<feature type="transmembrane region" description="Helical" evidence="1">
    <location>
        <begin position="147"/>
        <end position="167"/>
    </location>
</feature>
<dbReference type="RefSeq" id="WP_041953390.1">
    <property type="nucleotide sequence ID" value="NZ_CP009761.1"/>
</dbReference>
<dbReference type="OrthoDB" id="1700993at2"/>
<feature type="transmembrane region" description="Helical" evidence="1">
    <location>
        <begin position="85"/>
        <end position="104"/>
    </location>
</feature>
<dbReference type="AlphaFoldDB" id="A0A0B4S041"/>
<protein>
    <submittedName>
        <fullName evidence="2">Membrane protein</fullName>
    </submittedName>
</protein>
<proteinExistence type="predicted"/>
<evidence type="ECO:0000313" key="2">
    <source>
        <dbReference type="EMBL" id="AIZ36036.1"/>
    </source>
</evidence>
<feature type="transmembrane region" description="Helical" evidence="1">
    <location>
        <begin position="46"/>
        <end position="73"/>
    </location>
</feature>